<protein>
    <submittedName>
        <fullName evidence="2">Uncharacterized protein</fullName>
    </submittedName>
</protein>
<dbReference type="OrthoDB" id="10672964at2759"/>
<keyword evidence="3" id="KW-1185">Reference proteome</keyword>
<evidence type="ECO:0000256" key="1">
    <source>
        <dbReference type="SAM" id="MobiDB-lite"/>
    </source>
</evidence>
<dbReference type="EMBL" id="KN832982">
    <property type="protein sequence ID" value="KIM86485.1"/>
    <property type="molecule type" value="Genomic_DNA"/>
</dbReference>
<evidence type="ECO:0000313" key="3">
    <source>
        <dbReference type="Proteomes" id="UP000054166"/>
    </source>
</evidence>
<dbReference type="AlphaFoldDB" id="A0A0C3FQS2"/>
<accession>A0A0C3FQS2</accession>
<reference evidence="2 3" key="1">
    <citation type="submission" date="2014-04" db="EMBL/GenBank/DDBJ databases">
        <authorList>
            <consortium name="DOE Joint Genome Institute"/>
            <person name="Kuo A."/>
            <person name="Tarkka M."/>
            <person name="Buscot F."/>
            <person name="Kohler A."/>
            <person name="Nagy L.G."/>
            <person name="Floudas D."/>
            <person name="Copeland A."/>
            <person name="Barry K.W."/>
            <person name="Cichocki N."/>
            <person name="Veneault-Fourrey C."/>
            <person name="LaButti K."/>
            <person name="Lindquist E.A."/>
            <person name="Lipzen A."/>
            <person name="Lundell T."/>
            <person name="Morin E."/>
            <person name="Murat C."/>
            <person name="Sun H."/>
            <person name="Tunlid A."/>
            <person name="Henrissat B."/>
            <person name="Grigoriev I.V."/>
            <person name="Hibbett D.S."/>
            <person name="Martin F."/>
            <person name="Nordberg H.P."/>
            <person name="Cantor M.N."/>
            <person name="Hua S.X."/>
        </authorList>
    </citation>
    <scope>NUCLEOTIDE SEQUENCE [LARGE SCALE GENOMIC DNA]</scope>
    <source>
        <strain evidence="2 3">F 1598</strain>
    </source>
</reference>
<gene>
    <name evidence="2" type="ORF">PILCRDRAFT_4963</name>
</gene>
<evidence type="ECO:0000313" key="2">
    <source>
        <dbReference type="EMBL" id="KIM86485.1"/>
    </source>
</evidence>
<reference evidence="3" key="2">
    <citation type="submission" date="2015-01" db="EMBL/GenBank/DDBJ databases">
        <title>Evolutionary Origins and Diversification of the Mycorrhizal Mutualists.</title>
        <authorList>
            <consortium name="DOE Joint Genome Institute"/>
            <consortium name="Mycorrhizal Genomics Consortium"/>
            <person name="Kohler A."/>
            <person name="Kuo A."/>
            <person name="Nagy L.G."/>
            <person name="Floudas D."/>
            <person name="Copeland A."/>
            <person name="Barry K.W."/>
            <person name="Cichocki N."/>
            <person name="Veneault-Fourrey C."/>
            <person name="LaButti K."/>
            <person name="Lindquist E.A."/>
            <person name="Lipzen A."/>
            <person name="Lundell T."/>
            <person name="Morin E."/>
            <person name="Murat C."/>
            <person name="Riley R."/>
            <person name="Ohm R."/>
            <person name="Sun H."/>
            <person name="Tunlid A."/>
            <person name="Henrissat B."/>
            <person name="Grigoriev I.V."/>
            <person name="Hibbett D.S."/>
            <person name="Martin F."/>
        </authorList>
    </citation>
    <scope>NUCLEOTIDE SEQUENCE [LARGE SCALE GENOMIC DNA]</scope>
    <source>
        <strain evidence="3">F 1598</strain>
    </source>
</reference>
<feature type="region of interest" description="Disordered" evidence="1">
    <location>
        <begin position="1"/>
        <end position="26"/>
    </location>
</feature>
<sequence length="181" mass="19648">MSSNTSINEETGANGPAEEDTSKCRPYVQKDLDVKTNVMLVRMIKRQPGVWPDNVLGKWGSKNFHKKEMEGALKNNVYGFSTTNPLPKAIANTRDTGKSSKMQGKHVVGLQKELDVQQAIEDGMVKPSALADELKLHGVSTVIPTLAIAKAATSNSVIAPTNTVPGIVQLHQSMYPNCNVY</sequence>
<name>A0A0C3FQS2_PILCF</name>
<dbReference type="InParanoid" id="A0A0C3FQS2"/>
<organism evidence="2 3">
    <name type="scientific">Piloderma croceum (strain F 1598)</name>
    <dbReference type="NCBI Taxonomy" id="765440"/>
    <lineage>
        <taxon>Eukaryota</taxon>
        <taxon>Fungi</taxon>
        <taxon>Dikarya</taxon>
        <taxon>Basidiomycota</taxon>
        <taxon>Agaricomycotina</taxon>
        <taxon>Agaricomycetes</taxon>
        <taxon>Agaricomycetidae</taxon>
        <taxon>Atheliales</taxon>
        <taxon>Atheliaceae</taxon>
        <taxon>Piloderma</taxon>
    </lineage>
</organism>
<proteinExistence type="predicted"/>
<dbReference type="HOGENOM" id="CLU_1489531_0_0_1"/>
<feature type="compositionally biased region" description="Polar residues" evidence="1">
    <location>
        <begin position="1"/>
        <end position="11"/>
    </location>
</feature>
<dbReference type="Proteomes" id="UP000054166">
    <property type="component" value="Unassembled WGS sequence"/>
</dbReference>